<dbReference type="Proteomes" id="UP000437736">
    <property type="component" value="Unassembled WGS sequence"/>
</dbReference>
<comment type="caution">
    <text evidence="3">The sequence shown here is derived from an EMBL/GenBank/DDBJ whole genome shotgun (WGS) entry which is preliminary data.</text>
</comment>
<dbReference type="EMBL" id="WJHE01000345">
    <property type="protein sequence ID" value="MST32619.1"/>
    <property type="molecule type" value="Genomic_DNA"/>
</dbReference>
<dbReference type="InterPro" id="IPR000551">
    <property type="entry name" value="MerR-type_HTH_dom"/>
</dbReference>
<proteinExistence type="predicted"/>
<organism evidence="3 4">
    <name type="scientific">Acidiferrimicrobium australe</name>
    <dbReference type="NCBI Taxonomy" id="2664430"/>
    <lineage>
        <taxon>Bacteria</taxon>
        <taxon>Bacillati</taxon>
        <taxon>Actinomycetota</taxon>
        <taxon>Acidimicrobiia</taxon>
        <taxon>Acidimicrobiales</taxon>
        <taxon>Acidimicrobiaceae</taxon>
        <taxon>Acidiferrimicrobium</taxon>
    </lineage>
</organism>
<accession>A0ABW9QT50</accession>
<dbReference type="Gene3D" id="1.10.1660.10">
    <property type="match status" value="1"/>
</dbReference>
<dbReference type="PRINTS" id="PR00040">
    <property type="entry name" value="HTHMERR"/>
</dbReference>
<feature type="domain" description="HTH merR-type" evidence="2">
    <location>
        <begin position="5"/>
        <end position="75"/>
    </location>
</feature>
<evidence type="ECO:0000259" key="2">
    <source>
        <dbReference type="PROSITE" id="PS50937"/>
    </source>
</evidence>
<dbReference type="SMART" id="SM00422">
    <property type="entry name" value="HTH_MERR"/>
    <property type="match status" value="1"/>
</dbReference>
<reference evidence="3 4" key="1">
    <citation type="submission" date="2019-11" db="EMBL/GenBank/DDBJ databases">
        <title>Acidiferrimicrobium australis gen. nov., sp. nov., an acidophilic and obligately heterotrophic, member of the Actinobacteria that catalyses dissimilatory oxido- reduction of iron isolated from metal-rich acidic water in Chile.</title>
        <authorList>
            <person name="Gonzalez D."/>
            <person name="Huber K."/>
            <person name="Hedrich S."/>
            <person name="Rojas-Villalobos C."/>
            <person name="Quatrini R."/>
            <person name="Dinamarca M.A."/>
            <person name="Schwarz A."/>
            <person name="Canales C."/>
            <person name="Nancucheo I."/>
        </authorList>
    </citation>
    <scope>NUCLEOTIDE SEQUENCE [LARGE SCALE GENOMIC DNA]</scope>
    <source>
        <strain evidence="3 4">USS-CCA1</strain>
    </source>
</reference>
<dbReference type="InterPro" id="IPR009061">
    <property type="entry name" value="DNA-bd_dom_put_sf"/>
</dbReference>
<dbReference type="PROSITE" id="PS00552">
    <property type="entry name" value="HTH_MERR_1"/>
    <property type="match status" value="1"/>
</dbReference>
<evidence type="ECO:0000313" key="3">
    <source>
        <dbReference type="EMBL" id="MST32619.1"/>
    </source>
</evidence>
<evidence type="ECO:0000313" key="4">
    <source>
        <dbReference type="Proteomes" id="UP000437736"/>
    </source>
</evidence>
<evidence type="ECO:0000256" key="1">
    <source>
        <dbReference type="ARBA" id="ARBA00023125"/>
    </source>
</evidence>
<dbReference type="InterPro" id="IPR047057">
    <property type="entry name" value="MerR_fam"/>
</dbReference>
<keyword evidence="1" id="KW-0238">DNA-binding</keyword>
<keyword evidence="4" id="KW-1185">Reference proteome</keyword>
<gene>
    <name evidence="3" type="ORF">GHK86_07775</name>
</gene>
<dbReference type="PROSITE" id="PS50937">
    <property type="entry name" value="HTH_MERR_2"/>
    <property type="match status" value="1"/>
</dbReference>
<name>A0ABW9QT50_9ACTN</name>
<protein>
    <submittedName>
        <fullName evidence="3">MerR family transcriptional regulator</fullName>
    </submittedName>
</protein>
<dbReference type="PANTHER" id="PTHR30204:SF93">
    <property type="entry name" value="HTH MERR-TYPE DOMAIN-CONTAINING PROTEIN"/>
    <property type="match status" value="1"/>
</dbReference>
<dbReference type="Pfam" id="PF13411">
    <property type="entry name" value="MerR_1"/>
    <property type="match status" value="1"/>
</dbReference>
<dbReference type="PANTHER" id="PTHR30204">
    <property type="entry name" value="REDOX-CYCLING DRUG-SENSING TRANSCRIPTIONAL ACTIVATOR SOXR"/>
    <property type="match status" value="1"/>
</dbReference>
<dbReference type="SUPFAM" id="SSF46955">
    <property type="entry name" value="Putative DNA-binding domain"/>
    <property type="match status" value="1"/>
</dbReference>
<sequence length="154" mass="17286">MGEGLLGIGEAAARAGVSERALRYWQQLGLIKPTGSTPGGLRRYSEADIARVARLRELQELLGFNLEEIRQVFDNEDRLETLRAEYHAEHTDAARRRELIAEGLAVRGRLRATVVTKLEALQRFLDDLDAQRDRLQRILDEGVPGEAQPAGSRR</sequence>